<protein>
    <recommendedName>
        <fullName evidence="3">Transaldolase</fullName>
    </recommendedName>
</protein>
<dbReference type="GO" id="GO:0004801">
    <property type="term" value="F:transaldolase activity"/>
    <property type="evidence" value="ECO:0007669"/>
    <property type="project" value="TreeGrafter"/>
</dbReference>
<evidence type="ECO:0000256" key="1">
    <source>
        <dbReference type="ARBA" id="ARBA00023270"/>
    </source>
</evidence>
<reference evidence="2" key="1">
    <citation type="submission" date="2011-04" db="EMBL/GenBank/DDBJ databases">
        <title>Evolution of plant cell wall degrading machinery underlies the functional diversity of forest fungi.</title>
        <authorList>
            <consortium name="US DOE Joint Genome Institute (JGI-PGF)"/>
            <person name="Eastwood D.C."/>
            <person name="Floudas D."/>
            <person name="Binder M."/>
            <person name="Majcherczyk A."/>
            <person name="Schneider P."/>
            <person name="Aerts A."/>
            <person name="Asiegbu F.O."/>
            <person name="Baker S.E."/>
            <person name="Barry K."/>
            <person name="Bendiksby M."/>
            <person name="Blumentritt M."/>
            <person name="Coutinho P.M."/>
            <person name="Cullen D."/>
            <person name="Cullen D."/>
            <person name="Gathman A."/>
            <person name="Goodell B."/>
            <person name="Henrissat B."/>
            <person name="Ihrmark K."/>
            <person name="Kauserud H."/>
            <person name="Kohler A."/>
            <person name="LaButti K."/>
            <person name="Lapidus A."/>
            <person name="Lavin J.L."/>
            <person name="Lee Y.-H."/>
            <person name="Lindquist E."/>
            <person name="Lilly W."/>
            <person name="Lucas S."/>
            <person name="Morin E."/>
            <person name="Murat C."/>
            <person name="Oguiza J.A."/>
            <person name="Park J."/>
            <person name="Pisabarro A.G."/>
            <person name="Riley R."/>
            <person name="Rosling A."/>
            <person name="Salamov A."/>
            <person name="Schmidt O."/>
            <person name="Schmutz J."/>
            <person name="Skrede I."/>
            <person name="Stenlid J."/>
            <person name="Wiebenga A."/>
            <person name="Xie X."/>
            <person name="Kues U."/>
            <person name="Hibbett D.S."/>
            <person name="Hoffmeister D."/>
            <person name="Hogberg N."/>
            <person name="Martin F."/>
            <person name="Grigoriev I.V."/>
            <person name="Watkinson S.C."/>
        </authorList>
    </citation>
    <scope>NUCLEOTIDE SEQUENCE</scope>
    <source>
        <strain evidence="2">S7.9</strain>
    </source>
</reference>
<sequence length="326" mass="35726">MSNPTLLSQIRTLVSVDIDSMSTAVATRHTDSSTLFCDMTSNQAIVHNEAVLPENAHVLKDISEYINSTGIDIKEESGVLKAIDLVAVLLAKQVYPYLTGYVLVQTSPSFAFDTEKTIAHAKNLVSTFEANGIPRNRVCIKIPTSAESIVACQYLAKLGINTLATCLFSVPQAVAASQAGCLYVAPYFNELRMHFEPGLWKEYQDTVKEHPVVPVIQAIVSISLIPYHTVIALVRLRPDHLTLSGAVLDKLSSTPAVSEEMFSEVNIGVTASREVLEINYLVNGAEPLKKALELDAEANRKLQDAVKIFGEMEDKTKEFLRARFAS</sequence>
<dbReference type="Pfam" id="PF00923">
    <property type="entry name" value="TAL_FSA"/>
    <property type="match status" value="1"/>
</dbReference>
<evidence type="ECO:0008006" key="3">
    <source>
        <dbReference type="Google" id="ProtNLM"/>
    </source>
</evidence>
<dbReference type="GeneID" id="18814139"/>
<dbReference type="InterPro" id="IPR001585">
    <property type="entry name" value="TAL/FSA"/>
</dbReference>
<dbReference type="PANTHER" id="PTHR10683:SF39">
    <property type="entry name" value="TRANSALDOLASE"/>
    <property type="match status" value="1"/>
</dbReference>
<dbReference type="GO" id="GO:0005975">
    <property type="term" value="P:carbohydrate metabolic process"/>
    <property type="evidence" value="ECO:0007669"/>
    <property type="project" value="InterPro"/>
</dbReference>
<dbReference type="HOGENOM" id="CLU_047470_1_0_1"/>
<gene>
    <name evidence="2" type="ORF">SERLADRAFT_433177</name>
</gene>
<dbReference type="Gene3D" id="3.20.20.70">
    <property type="entry name" value="Aldolase class I"/>
    <property type="match status" value="1"/>
</dbReference>
<dbReference type="OrthoDB" id="1711136at2759"/>
<dbReference type="SUPFAM" id="SSF51569">
    <property type="entry name" value="Aldolase"/>
    <property type="match status" value="1"/>
</dbReference>
<dbReference type="InterPro" id="IPR013785">
    <property type="entry name" value="Aldolase_TIM"/>
</dbReference>
<name>F8NHL0_SERL9</name>
<dbReference type="RefSeq" id="XP_007313423.1">
    <property type="nucleotide sequence ID" value="XM_007313361.1"/>
</dbReference>
<keyword evidence="1" id="KW-0704">Schiff base</keyword>
<dbReference type="Proteomes" id="UP000008064">
    <property type="component" value="Unassembled WGS sequence"/>
</dbReference>
<dbReference type="EMBL" id="GL945429">
    <property type="protein sequence ID" value="EGO29181.1"/>
    <property type="molecule type" value="Genomic_DNA"/>
</dbReference>
<organism>
    <name type="scientific">Serpula lacrymans var. lacrymans (strain S7.9)</name>
    <name type="common">Dry rot fungus</name>
    <dbReference type="NCBI Taxonomy" id="578457"/>
    <lineage>
        <taxon>Eukaryota</taxon>
        <taxon>Fungi</taxon>
        <taxon>Dikarya</taxon>
        <taxon>Basidiomycota</taxon>
        <taxon>Agaricomycotina</taxon>
        <taxon>Agaricomycetes</taxon>
        <taxon>Agaricomycetidae</taxon>
        <taxon>Boletales</taxon>
        <taxon>Coniophorineae</taxon>
        <taxon>Serpulaceae</taxon>
        <taxon>Serpula</taxon>
    </lineage>
</organism>
<accession>F8NHL0</accession>
<proteinExistence type="predicted"/>
<dbReference type="AlphaFoldDB" id="F8NHL0"/>
<evidence type="ECO:0000313" key="2">
    <source>
        <dbReference type="EMBL" id="EGO29181.1"/>
    </source>
</evidence>
<dbReference type="KEGG" id="sla:SERLADRAFT_433177"/>
<dbReference type="GO" id="GO:0009052">
    <property type="term" value="P:pentose-phosphate shunt, non-oxidative branch"/>
    <property type="evidence" value="ECO:0007669"/>
    <property type="project" value="TreeGrafter"/>
</dbReference>
<dbReference type="PANTHER" id="PTHR10683">
    <property type="entry name" value="TRANSALDOLASE"/>
    <property type="match status" value="1"/>
</dbReference>